<keyword evidence="8" id="KW-0539">Nucleus</keyword>
<evidence type="ECO:0000256" key="7">
    <source>
        <dbReference type="ARBA" id="ARBA00022990"/>
    </source>
</evidence>
<dbReference type="SUPFAM" id="SSF140106">
    <property type="entry name" value="Calcyclin-binding protein-like"/>
    <property type="match status" value="1"/>
</dbReference>
<keyword evidence="5" id="KW-0597">Phosphoprotein</keyword>
<dbReference type="Proteomes" id="UP000826195">
    <property type="component" value="Unassembled WGS sequence"/>
</dbReference>
<organism evidence="14 15">
    <name type="scientific">Cotesia glomerata</name>
    <name type="common">Lepidopteran parasitic wasp</name>
    <name type="synonym">Apanteles glomeratus</name>
    <dbReference type="NCBI Taxonomy" id="32391"/>
    <lineage>
        <taxon>Eukaryota</taxon>
        <taxon>Metazoa</taxon>
        <taxon>Ecdysozoa</taxon>
        <taxon>Arthropoda</taxon>
        <taxon>Hexapoda</taxon>
        <taxon>Insecta</taxon>
        <taxon>Pterygota</taxon>
        <taxon>Neoptera</taxon>
        <taxon>Endopterygota</taxon>
        <taxon>Hymenoptera</taxon>
        <taxon>Apocrita</taxon>
        <taxon>Ichneumonoidea</taxon>
        <taxon>Braconidae</taxon>
        <taxon>Microgastrinae</taxon>
        <taxon>Cotesia</taxon>
    </lineage>
</organism>
<evidence type="ECO:0000313" key="15">
    <source>
        <dbReference type="Proteomes" id="UP000826195"/>
    </source>
</evidence>
<gene>
    <name evidence="14" type="ORF">KQX54_012992</name>
</gene>
<dbReference type="PROSITE" id="PS51048">
    <property type="entry name" value="SGS"/>
    <property type="match status" value="1"/>
</dbReference>
<evidence type="ECO:0000256" key="10">
    <source>
        <dbReference type="SAM" id="Coils"/>
    </source>
</evidence>
<evidence type="ECO:0000256" key="1">
    <source>
        <dbReference type="ARBA" id="ARBA00004123"/>
    </source>
</evidence>
<feature type="coiled-coil region" evidence="10">
    <location>
        <begin position="5"/>
        <end position="55"/>
    </location>
</feature>
<dbReference type="Gene3D" id="2.60.40.790">
    <property type="match status" value="1"/>
</dbReference>
<evidence type="ECO:0000256" key="8">
    <source>
        <dbReference type="ARBA" id="ARBA00023242"/>
    </source>
</evidence>
<comment type="function">
    <text evidence="9">May be involved in calcium-dependent ubiquitination and subsequent proteasomal degradation of target proteins. Probably serves as a molecular bridge in ubiquitin E3 complexes. Participates in the ubiquitin-mediated degradation of beta-catenin (CTNNB1).</text>
</comment>
<name>A0AAV7J1C5_COTGL</name>
<dbReference type="InterPro" id="IPR008978">
    <property type="entry name" value="HSP20-like_chaperone"/>
</dbReference>
<accession>A0AAV7J1C5</accession>
<dbReference type="SUPFAM" id="SSF49764">
    <property type="entry name" value="HSP20-like chaperones"/>
    <property type="match status" value="1"/>
</dbReference>
<dbReference type="AlphaFoldDB" id="A0AAV7J1C5"/>
<evidence type="ECO:0000259" key="13">
    <source>
        <dbReference type="PROSITE" id="PS51203"/>
    </source>
</evidence>
<dbReference type="Pfam" id="PF09032">
    <property type="entry name" value="Siah-Interact_N"/>
    <property type="match status" value="1"/>
</dbReference>
<dbReference type="Pfam" id="PF04969">
    <property type="entry name" value="CS"/>
    <property type="match status" value="1"/>
</dbReference>
<evidence type="ECO:0000256" key="11">
    <source>
        <dbReference type="SAM" id="MobiDB-lite"/>
    </source>
</evidence>
<evidence type="ECO:0000256" key="2">
    <source>
        <dbReference type="ARBA" id="ARBA00004496"/>
    </source>
</evidence>
<dbReference type="CDD" id="cd06468">
    <property type="entry name" value="p23_CacyBP"/>
    <property type="match status" value="1"/>
</dbReference>
<sequence length="230" mass="26211">MASKIEDIKLDIDELNSLLLQAKRQKVKDMLALEVRRLQTELTKIMEATKNEENKNSKPAVPAVSDSKCYEVKLTNYAWDQSDKFIKLYVTLKNVQSLPKEAVACNFSERSIDLRVMGLDNRNYQLPISNLCEDIDPSKSYIKVKTDMIVVFLSKKASKNWSHVTGIEKRIKESKNAPPSSDNSDPEAGLMNIMKKMYQEGDDEMKRTIAKAWTESQEKKNAGLDNFPSI</sequence>
<evidence type="ECO:0000256" key="3">
    <source>
        <dbReference type="ARBA" id="ARBA00015702"/>
    </source>
</evidence>
<evidence type="ECO:0000256" key="4">
    <source>
        <dbReference type="ARBA" id="ARBA00022490"/>
    </source>
</evidence>
<evidence type="ECO:0000256" key="9">
    <source>
        <dbReference type="ARBA" id="ARBA00025145"/>
    </source>
</evidence>
<dbReference type="PROSITE" id="PS51203">
    <property type="entry name" value="CS"/>
    <property type="match status" value="1"/>
</dbReference>
<dbReference type="GO" id="GO:0031625">
    <property type="term" value="F:ubiquitin protein ligase binding"/>
    <property type="evidence" value="ECO:0007669"/>
    <property type="project" value="InterPro"/>
</dbReference>
<evidence type="ECO:0000259" key="12">
    <source>
        <dbReference type="PROSITE" id="PS51048"/>
    </source>
</evidence>
<keyword evidence="7" id="KW-0007">Acetylation</keyword>
<reference evidence="14 15" key="1">
    <citation type="journal article" date="2021" name="J. Hered.">
        <title>A chromosome-level genome assembly of the parasitoid wasp, Cotesia glomerata (Hymenoptera: Braconidae).</title>
        <authorList>
            <person name="Pinto B.J."/>
            <person name="Weis J.J."/>
            <person name="Gamble T."/>
            <person name="Ode P.J."/>
            <person name="Paul R."/>
            <person name="Zaspel J.M."/>
        </authorList>
    </citation>
    <scope>NUCLEOTIDE SEQUENCE [LARGE SCALE GENOMIC DNA]</scope>
    <source>
        <strain evidence="14">CgM1</strain>
    </source>
</reference>
<dbReference type="InterPro" id="IPR052289">
    <property type="entry name" value="Calcyclin-binding_UBL-bridge"/>
</dbReference>
<dbReference type="Gene3D" id="4.10.860.10">
    <property type="entry name" value="UVR domain"/>
    <property type="match status" value="1"/>
</dbReference>
<feature type="region of interest" description="Disordered" evidence="11">
    <location>
        <begin position="211"/>
        <end position="230"/>
    </location>
</feature>
<keyword evidence="6" id="KW-0833">Ubl conjugation pathway</keyword>
<dbReference type="InterPro" id="IPR007699">
    <property type="entry name" value="SGS_dom"/>
</dbReference>
<dbReference type="GO" id="GO:0015631">
    <property type="term" value="F:tubulin binding"/>
    <property type="evidence" value="ECO:0007669"/>
    <property type="project" value="InterPro"/>
</dbReference>
<dbReference type="GO" id="GO:0044548">
    <property type="term" value="F:S100 protein binding"/>
    <property type="evidence" value="ECO:0007669"/>
    <property type="project" value="InterPro"/>
</dbReference>
<dbReference type="EMBL" id="JAHXZJ010000002">
    <property type="protein sequence ID" value="KAH0564593.1"/>
    <property type="molecule type" value="Genomic_DNA"/>
</dbReference>
<dbReference type="PANTHER" id="PTHR13164:SF3">
    <property type="entry name" value="CALCYCLIN-BINDING PROTEIN"/>
    <property type="match status" value="1"/>
</dbReference>
<comment type="subcellular location">
    <subcellularLocation>
        <location evidence="2">Cytoplasm</location>
    </subcellularLocation>
    <subcellularLocation>
        <location evidence="1">Nucleus</location>
    </subcellularLocation>
</comment>
<feature type="domain" description="CS" evidence="13">
    <location>
        <begin position="72"/>
        <end position="165"/>
    </location>
</feature>
<dbReference type="InterPro" id="IPR007052">
    <property type="entry name" value="CS_dom"/>
</dbReference>
<dbReference type="GO" id="GO:0007507">
    <property type="term" value="P:heart development"/>
    <property type="evidence" value="ECO:0007669"/>
    <property type="project" value="TreeGrafter"/>
</dbReference>
<proteinExistence type="predicted"/>
<evidence type="ECO:0000256" key="6">
    <source>
        <dbReference type="ARBA" id="ARBA00022786"/>
    </source>
</evidence>
<keyword evidence="15" id="KW-1185">Reference proteome</keyword>
<feature type="region of interest" description="Disordered" evidence="11">
    <location>
        <begin position="170"/>
        <end position="193"/>
    </location>
</feature>
<dbReference type="GO" id="GO:0005737">
    <property type="term" value="C:cytoplasm"/>
    <property type="evidence" value="ECO:0007669"/>
    <property type="project" value="UniProtKB-SubCell"/>
</dbReference>
<keyword evidence="4" id="KW-0963">Cytoplasm</keyword>
<dbReference type="FunFam" id="2.60.40.790:FF:000006">
    <property type="entry name" value="calcyclin-binding protein-like"/>
    <property type="match status" value="1"/>
</dbReference>
<dbReference type="InterPro" id="IPR037201">
    <property type="entry name" value="CacyBP_N"/>
</dbReference>
<dbReference type="InterPro" id="IPR037893">
    <property type="entry name" value="CS_CacyBP"/>
</dbReference>
<comment type="caution">
    <text evidence="14">The sequence shown here is derived from an EMBL/GenBank/DDBJ whole genome shotgun (WGS) entry which is preliminary data.</text>
</comment>
<evidence type="ECO:0000256" key="5">
    <source>
        <dbReference type="ARBA" id="ARBA00022553"/>
    </source>
</evidence>
<dbReference type="PANTHER" id="PTHR13164">
    <property type="entry name" value="CALICYLIN BINDING PROTEIN"/>
    <property type="match status" value="1"/>
</dbReference>
<keyword evidence="10" id="KW-0175">Coiled coil</keyword>
<evidence type="ECO:0000313" key="14">
    <source>
        <dbReference type="EMBL" id="KAH0564593.1"/>
    </source>
</evidence>
<dbReference type="GO" id="GO:0005634">
    <property type="term" value="C:nucleus"/>
    <property type="evidence" value="ECO:0007669"/>
    <property type="project" value="UniProtKB-SubCell"/>
</dbReference>
<feature type="domain" description="SGS" evidence="12">
    <location>
        <begin position="150"/>
        <end position="230"/>
    </location>
</feature>
<dbReference type="InterPro" id="IPR015120">
    <property type="entry name" value="Siah-Interact_N"/>
</dbReference>
<protein>
    <recommendedName>
        <fullName evidence="3">Calcyclin-binding protein</fullName>
    </recommendedName>
</protein>